<dbReference type="STRING" id="52904.ENSSMAP00000014485"/>
<dbReference type="SUPFAM" id="SSF47473">
    <property type="entry name" value="EF-hand"/>
    <property type="match status" value="1"/>
</dbReference>
<dbReference type="Gene3D" id="2.60.40.10">
    <property type="entry name" value="Immunoglobulins"/>
    <property type="match status" value="2"/>
</dbReference>
<keyword evidence="6" id="KW-0106">Calcium</keyword>
<dbReference type="FunFam" id="2.60.40.10:FF:000653">
    <property type="entry name" value="Follistatin like 4"/>
    <property type="match status" value="1"/>
</dbReference>
<dbReference type="CDD" id="cd00104">
    <property type="entry name" value="KAZAL_FS"/>
    <property type="match status" value="1"/>
</dbReference>
<evidence type="ECO:0000256" key="1">
    <source>
        <dbReference type="ARBA" id="ARBA00004613"/>
    </source>
</evidence>
<feature type="domain" description="EF-hand" evidence="11">
    <location>
        <begin position="279"/>
        <end position="314"/>
    </location>
</feature>
<keyword evidence="2" id="KW-0964">Secreted</keyword>
<feature type="domain" description="Ig-like" evidence="12">
    <location>
        <begin position="354"/>
        <end position="442"/>
    </location>
</feature>
<comment type="subcellular location">
    <subcellularLocation>
        <location evidence="1">Secreted</location>
    </subcellularLocation>
</comment>
<dbReference type="FunFam" id="3.30.60.30:FF:000007">
    <property type="entry name" value="follistatin-related protein 5 isoform X1"/>
    <property type="match status" value="1"/>
</dbReference>
<dbReference type="InterPro" id="IPR003598">
    <property type="entry name" value="Ig_sub2"/>
</dbReference>
<dbReference type="InterPro" id="IPR011992">
    <property type="entry name" value="EF-hand-dom_pair"/>
</dbReference>
<reference evidence="14 15" key="1">
    <citation type="submission" date="2017-12" db="EMBL/GenBank/DDBJ databases">
        <title>Integrating genomic resources of turbot (Scophthalmus maximus) in depth evaluation of genetic and physical mapping variation across individuals.</title>
        <authorList>
            <person name="Martinez P."/>
        </authorList>
    </citation>
    <scope>NUCLEOTIDE SEQUENCE [LARGE SCALE GENOMIC DNA]</scope>
</reference>
<keyword evidence="7" id="KW-1015">Disulfide bond</keyword>
<dbReference type="PROSITE" id="PS50835">
    <property type="entry name" value="IG_LIKE"/>
    <property type="match status" value="2"/>
</dbReference>
<dbReference type="GO" id="GO:0005509">
    <property type="term" value="F:calcium ion binding"/>
    <property type="evidence" value="ECO:0007669"/>
    <property type="project" value="InterPro"/>
</dbReference>
<dbReference type="InterPro" id="IPR007110">
    <property type="entry name" value="Ig-like_dom"/>
</dbReference>
<sequence>MLSAGLTGASVVKNNLASRGDKVSNVVRARPPDPRRIASGPAELPQRCRRCLTRCHSGKSKGSGVAVPLSVISLPPEDDETAPVARDGARGGSAAQSVRLKRPMTTARWWSAAIFLLGLAAPGADGRPDKDGFGAPPYRPVVRFRHKDGIPESLKIKGFMGHNGFPGPCEHKYCGLGRHCVVDREIGQGECKCLDHCKPHYKPVCGSDGTLYPNHCELHRASCHRGRRITIVHSEECFYKDDNCRLSDYRRLKTKTLDLHDKRYTGARVHGAHKDNMAARRQLVDMMFKRFDADNSGRIDSGELSQVIKQEGLSKDVSECTLFDLLKYNDVNDDEHLTKDEFYTAFDVYLLSLPDDQRVSVATATVGQSAVLTCAIAGERRPPILWKRNDQYLNPLNLEDINDFGDDGSLYITKVTTTHMGNYTCHADGYEKLFQTHTLQVNVPPVIRVYPESQAREPGVTASLRCHAEGLPRPQLAWLKNGMDIATKLSKQLTLQANGSEVHISNVHFEDTGAYTCIAKNEAGVDEDISSLFVEDSARKTLANILWRDEGLGIGNMFYVFYEDGIKVIQPVACEIQRHIKPSEKLLALQEEVCPASPGEAVQRCVWSSAVNVKDKFIYVTQPTLNRVLIVDIQSQKAVQTVSTDPYPVKLHYDKSHDQVWLLSWGDVEKNFPTLQVINQAAGRVSHHTVHTQPVGRRFDRVDDFFIPASSLIANHVRFGLIVHRNEPVLHKIDLETTSYVKNISLWEYNCIPKSVAYTHLGGYYFVNCRPDSTGATQPQLILDSVTDSAIGQNRDVTGTPYMSPDGHYLVTVDDGDGLMRIQTISDRGEIQEPFDIHTNLHLSDLAFQRSFTEVHQYNVFGSSGRQTDALFVELSTGKVKMIKSLKEATKSFEWPWSGRNRVMAGSGLFGQYLMTPSRESLFILDGRLNKLNCEITDVLKGNVVVWVGES</sequence>
<evidence type="ECO:0000256" key="4">
    <source>
        <dbReference type="ARBA" id="ARBA00022729"/>
    </source>
</evidence>
<evidence type="ECO:0000313" key="14">
    <source>
        <dbReference type="EMBL" id="AWP11714.1"/>
    </source>
</evidence>
<name>A0A2U9C5A7_SCOMX</name>
<dbReference type="InterPro" id="IPR013783">
    <property type="entry name" value="Ig-like_fold"/>
</dbReference>
<protein>
    <submittedName>
        <fullName evidence="14">Putative follistatin-related protein 5-like</fullName>
    </submittedName>
</protein>
<evidence type="ECO:0000256" key="10">
    <source>
        <dbReference type="SAM" id="MobiDB-lite"/>
    </source>
</evidence>
<dbReference type="SMART" id="SM00054">
    <property type="entry name" value="EFh"/>
    <property type="match status" value="1"/>
</dbReference>
<dbReference type="PROSITE" id="PS50222">
    <property type="entry name" value="EF_HAND_2"/>
    <property type="match status" value="1"/>
</dbReference>
<dbReference type="InterPro" id="IPR002350">
    <property type="entry name" value="Kazal_dom"/>
</dbReference>
<dbReference type="GO" id="GO:0030154">
    <property type="term" value="P:cell differentiation"/>
    <property type="evidence" value="ECO:0007669"/>
    <property type="project" value="TreeGrafter"/>
</dbReference>
<dbReference type="Pfam" id="PF07648">
    <property type="entry name" value="Kazal_2"/>
    <property type="match status" value="1"/>
</dbReference>
<evidence type="ECO:0000256" key="6">
    <source>
        <dbReference type="ARBA" id="ARBA00022837"/>
    </source>
</evidence>
<evidence type="ECO:0000259" key="11">
    <source>
        <dbReference type="PROSITE" id="PS50222"/>
    </source>
</evidence>
<dbReference type="Gene3D" id="2.130.10.10">
    <property type="entry name" value="YVTN repeat-like/Quinoprotein amine dehydrogenase"/>
    <property type="match status" value="1"/>
</dbReference>
<dbReference type="SMART" id="SM00280">
    <property type="entry name" value="KAZAL"/>
    <property type="match status" value="1"/>
</dbReference>
<dbReference type="InterPro" id="IPR050653">
    <property type="entry name" value="Prot_Inhib_GrowthFact_Antg"/>
</dbReference>
<dbReference type="InterPro" id="IPR036179">
    <property type="entry name" value="Ig-like_dom_sf"/>
</dbReference>
<dbReference type="PANTHER" id="PTHR10913">
    <property type="entry name" value="FOLLISTATIN-RELATED"/>
    <property type="match status" value="1"/>
</dbReference>
<dbReference type="GO" id="GO:0005615">
    <property type="term" value="C:extracellular space"/>
    <property type="evidence" value="ECO:0007669"/>
    <property type="project" value="TreeGrafter"/>
</dbReference>
<dbReference type="PROSITE" id="PS51465">
    <property type="entry name" value="KAZAL_2"/>
    <property type="match status" value="1"/>
</dbReference>
<dbReference type="Proteomes" id="UP000246464">
    <property type="component" value="Chromosome 13"/>
</dbReference>
<proteinExistence type="predicted"/>
<dbReference type="EMBL" id="CP026255">
    <property type="protein sequence ID" value="AWP11714.1"/>
    <property type="molecule type" value="Genomic_DNA"/>
</dbReference>
<feature type="domain" description="Ig-like" evidence="12">
    <location>
        <begin position="445"/>
        <end position="530"/>
    </location>
</feature>
<dbReference type="InterPro" id="IPR002048">
    <property type="entry name" value="EF_hand_dom"/>
</dbReference>
<evidence type="ECO:0000313" key="15">
    <source>
        <dbReference type="Proteomes" id="UP000246464"/>
    </source>
</evidence>
<dbReference type="PROSITE" id="PS00018">
    <property type="entry name" value="EF_HAND_1"/>
    <property type="match status" value="1"/>
</dbReference>
<evidence type="ECO:0000256" key="5">
    <source>
        <dbReference type="ARBA" id="ARBA00022737"/>
    </source>
</evidence>
<dbReference type="SUPFAM" id="SSF75011">
    <property type="entry name" value="3-carboxy-cis,cis-mucoante lactonizing enzyme"/>
    <property type="match status" value="1"/>
</dbReference>
<dbReference type="AlphaFoldDB" id="A0A2U9C5A7"/>
<evidence type="ECO:0000259" key="12">
    <source>
        <dbReference type="PROSITE" id="PS50835"/>
    </source>
</evidence>
<accession>A0A2U9C5A7</accession>
<dbReference type="SUPFAM" id="SSF100895">
    <property type="entry name" value="Kazal-type serine protease inhibitors"/>
    <property type="match status" value="1"/>
</dbReference>
<evidence type="ECO:0000259" key="13">
    <source>
        <dbReference type="PROSITE" id="PS51465"/>
    </source>
</evidence>
<dbReference type="CDD" id="cd05736">
    <property type="entry name" value="IgI_2_Follistatin_like"/>
    <property type="match status" value="1"/>
</dbReference>
<evidence type="ECO:0000256" key="2">
    <source>
        <dbReference type="ARBA" id="ARBA00022525"/>
    </source>
</evidence>
<evidence type="ECO:0000256" key="9">
    <source>
        <dbReference type="ARBA" id="ARBA00023319"/>
    </source>
</evidence>
<dbReference type="SUPFAM" id="SSF48726">
    <property type="entry name" value="Immunoglobulin"/>
    <property type="match status" value="2"/>
</dbReference>
<evidence type="ECO:0000256" key="7">
    <source>
        <dbReference type="ARBA" id="ARBA00023157"/>
    </source>
</evidence>
<dbReference type="PANTHER" id="PTHR10913:SF44">
    <property type="entry name" value="FOLLISTATIN-RELATED PROTEIN 5"/>
    <property type="match status" value="1"/>
</dbReference>
<keyword evidence="3" id="KW-0479">Metal-binding</keyword>
<feature type="region of interest" description="Disordered" evidence="10">
    <location>
        <begin position="76"/>
        <end position="100"/>
    </location>
</feature>
<organism evidence="14 15">
    <name type="scientific">Scophthalmus maximus</name>
    <name type="common">Turbot</name>
    <name type="synonym">Psetta maxima</name>
    <dbReference type="NCBI Taxonomy" id="52904"/>
    <lineage>
        <taxon>Eukaryota</taxon>
        <taxon>Metazoa</taxon>
        <taxon>Chordata</taxon>
        <taxon>Craniata</taxon>
        <taxon>Vertebrata</taxon>
        <taxon>Euteleostomi</taxon>
        <taxon>Actinopterygii</taxon>
        <taxon>Neopterygii</taxon>
        <taxon>Teleostei</taxon>
        <taxon>Neoteleostei</taxon>
        <taxon>Acanthomorphata</taxon>
        <taxon>Carangaria</taxon>
        <taxon>Pleuronectiformes</taxon>
        <taxon>Pleuronectoidei</taxon>
        <taxon>Scophthalmidae</taxon>
        <taxon>Scophthalmus</taxon>
    </lineage>
</organism>
<dbReference type="Gene3D" id="1.10.238.10">
    <property type="entry name" value="EF-hand"/>
    <property type="match status" value="1"/>
</dbReference>
<keyword evidence="15" id="KW-1185">Reference proteome</keyword>
<keyword evidence="4" id="KW-0732">Signal</keyword>
<dbReference type="InterPro" id="IPR018247">
    <property type="entry name" value="EF_Hand_1_Ca_BS"/>
</dbReference>
<keyword evidence="8" id="KW-0325">Glycoprotein</keyword>
<keyword evidence="9" id="KW-0393">Immunoglobulin domain</keyword>
<dbReference type="GO" id="GO:0030510">
    <property type="term" value="P:regulation of BMP signaling pathway"/>
    <property type="evidence" value="ECO:0007669"/>
    <property type="project" value="TreeGrafter"/>
</dbReference>
<dbReference type="CDD" id="cd00051">
    <property type="entry name" value="EFh"/>
    <property type="match status" value="1"/>
</dbReference>
<dbReference type="FunFam" id="2.60.40.10:FF:002358">
    <property type="entry name" value="Follistatin like 4"/>
    <property type="match status" value="1"/>
</dbReference>
<dbReference type="SMART" id="SM00408">
    <property type="entry name" value="IGc2"/>
    <property type="match status" value="2"/>
</dbReference>
<feature type="domain" description="Kazal-like" evidence="13">
    <location>
        <begin position="185"/>
        <end position="239"/>
    </location>
</feature>
<dbReference type="SMART" id="SM00409">
    <property type="entry name" value="IG"/>
    <property type="match status" value="2"/>
</dbReference>
<evidence type="ECO:0000256" key="3">
    <source>
        <dbReference type="ARBA" id="ARBA00022723"/>
    </source>
</evidence>
<dbReference type="Gene3D" id="3.30.60.30">
    <property type="match status" value="1"/>
</dbReference>
<dbReference type="InterPro" id="IPR015943">
    <property type="entry name" value="WD40/YVTN_repeat-like_dom_sf"/>
</dbReference>
<evidence type="ECO:0000256" key="8">
    <source>
        <dbReference type="ARBA" id="ARBA00023180"/>
    </source>
</evidence>
<dbReference type="InterPro" id="IPR003599">
    <property type="entry name" value="Ig_sub"/>
</dbReference>
<dbReference type="Pfam" id="PF13927">
    <property type="entry name" value="Ig_3"/>
    <property type="match status" value="2"/>
</dbReference>
<keyword evidence="5" id="KW-0677">Repeat</keyword>
<dbReference type="InterPro" id="IPR036058">
    <property type="entry name" value="Kazal_dom_sf"/>
</dbReference>
<gene>
    <name evidence="14" type="ORF">SMAX5B_018957</name>
</gene>